<keyword evidence="2" id="KW-0677">Repeat</keyword>
<dbReference type="Gene3D" id="1.10.10.60">
    <property type="entry name" value="Homeodomain-like"/>
    <property type="match status" value="1"/>
</dbReference>
<proteinExistence type="predicted"/>
<dbReference type="Gramene" id="OE9A110703T2">
    <property type="protein sequence ID" value="OE9A110703C2"/>
    <property type="gene ID" value="OE9A110703"/>
</dbReference>
<dbReference type="InterPro" id="IPR017930">
    <property type="entry name" value="Myb_dom"/>
</dbReference>
<evidence type="ECO:0000313" key="9">
    <source>
        <dbReference type="EMBL" id="CAA2993460.1"/>
    </source>
</evidence>
<evidence type="ECO:0000256" key="2">
    <source>
        <dbReference type="ARBA" id="ARBA00022737"/>
    </source>
</evidence>
<evidence type="ECO:0000259" key="8">
    <source>
        <dbReference type="PROSITE" id="PS51294"/>
    </source>
</evidence>
<name>A0A8S0SL65_OLEEU</name>
<gene>
    <name evidence="9" type="ORF">OLEA9_A110703</name>
</gene>
<evidence type="ECO:0000256" key="6">
    <source>
        <dbReference type="SAM" id="SignalP"/>
    </source>
</evidence>
<dbReference type="PROSITE" id="PS51294">
    <property type="entry name" value="HTH_MYB"/>
    <property type="match status" value="1"/>
</dbReference>
<keyword evidence="6" id="KW-0732">Signal</keyword>
<sequence length="288" mass="32550">MLLIILRLVFSAIRWSQIATQLPGRTDNEVKNLWNSSIKKKLRQRGIDPITHKHLTEIENEENASVTTKNDKKMSKGSSDDQLIAEENAEPSSVSIDNCNNMAAPTPTHNFFLNRFLISHENVTASSQHLNCSPKTGLLMIPDGNSVFDSNSKCSEIAMEFSSSMTTTLPPSMSLPLDNSTGLLSVHKFQKWDCTVRNSASAKLQSNCSTFDYNDFPWEPADSEKYEKEASIQEIIRLSDYNQGSFLQGNTAQHQNDQDIYRQMKPETSLRANWHQNQQPLPAEDFYT</sequence>
<dbReference type="PROSITE" id="PS50090">
    <property type="entry name" value="MYB_LIKE"/>
    <property type="match status" value="1"/>
</dbReference>
<keyword evidence="4" id="KW-0539">Nucleus</keyword>
<dbReference type="AlphaFoldDB" id="A0A8S0SL65"/>
<evidence type="ECO:0000256" key="4">
    <source>
        <dbReference type="ARBA" id="ARBA00023242"/>
    </source>
</evidence>
<keyword evidence="10" id="KW-1185">Reference proteome</keyword>
<dbReference type="PANTHER" id="PTHR47994">
    <property type="entry name" value="F14D16.11-RELATED"/>
    <property type="match status" value="1"/>
</dbReference>
<keyword evidence="3" id="KW-0238">DNA-binding</keyword>
<dbReference type="SUPFAM" id="SSF46689">
    <property type="entry name" value="Homeodomain-like"/>
    <property type="match status" value="1"/>
</dbReference>
<dbReference type="OrthoDB" id="2143914at2759"/>
<dbReference type="EMBL" id="CACTIH010005450">
    <property type="protein sequence ID" value="CAA2993460.1"/>
    <property type="molecule type" value="Genomic_DNA"/>
</dbReference>
<evidence type="ECO:0000256" key="1">
    <source>
        <dbReference type="ARBA" id="ARBA00004123"/>
    </source>
</evidence>
<feature type="domain" description="HTH myb-type" evidence="8">
    <location>
        <begin position="1"/>
        <end position="42"/>
    </location>
</feature>
<feature type="region of interest" description="Disordered" evidence="5">
    <location>
        <begin position="58"/>
        <end position="81"/>
    </location>
</feature>
<feature type="domain" description="Myb-like" evidence="7">
    <location>
        <begin position="1"/>
        <end position="38"/>
    </location>
</feature>
<dbReference type="PANTHER" id="PTHR47994:SF5">
    <property type="entry name" value="F14D16.11-RELATED"/>
    <property type="match status" value="1"/>
</dbReference>
<organism evidence="9 10">
    <name type="scientific">Olea europaea subsp. europaea</name>
    <dbReference type="NCBI Taxonomy" id="158383"/>
    <lineage>
        <taxon>Eukaryota</taxon>
        <taxon>Viridiplantae</taxon>
        <taxon>Streptophyta</taxon>
        <taxon>Embryophyta</taxon>
        <taxon>Tracheophyta</taxon>
        <taxon>Spermatophyta</taxon>
        <taxon>Magnoliopsida</taxon>
        <taxon>eudicotyledons</taxon>
        <taxon>Gunneridae</taxon>
        <taxon>Pentapetalae</taxon>
        <taxon>asterids</taxon>
        <taxon>lamiids</taxon>
        <taxon>Lamiales</taxon>
        <taxon>Oleaceae</taxon>
        <taxon>Oleeae</taxon>
        <taxon>Olea</taxon>
    </lineage>
</organism>
<dbReference type="Proteomes" id="UP000594638">
    <property type="component" value="Unassembled WGS sequence"/>
</dbReference>
<evidence type="ECO:0000256" key="3">
    <source>
        <dbReference type="ARBA" id="ARBA00023125"/>
    </source>
</evidence>
<comment type="subcellular location">
    <subcellularLocation>
        <location evidence="1">Nucleus</location>
    </subcellularLocation>
</comment>
<dbReference type="CDD" id="cd00167">
    <property type="entry name" value="SANT"/>
    <property type="match status" value="1"/>
</dbReference>
<feature type="signal peptide" evidence="6">
    <location>
        <begin position="1"/>
        <end position="20"/>
    </location>
</feature>
<evidence type="ECO:0000256" key="5">
    <source>
        <dbReference type="SAM" id="MobiDB-lite"/>
    </source>
</evidence>
<evidence type="ECO:0000259" key="7">
    <source>
        <dbReference type="PROSITE" id="PS50090"/>
    </source>
</evidence>
<dbReference type="InterPro" id="IPR009057">
    <property type="entry name" value="Homeodomain-like_sf"/>
</dbReference>
<evidence type="ECO:0000313" key="10">
    <source>
        <dbReference type="Proteomes" id="UP000594638"/>
    </source>
</evidence>
<feature type="chain" id="PRO_5035810027" evidence="6">
    <location>
        <begin position="21"/>
        <end position="288"/>
    </location>
</feature>
<comment type="caution">
    <text evidence="9">The sequence shown here is derived from an EMBL/GenBank/DDBJ whole genome shotgun (WGS) entry which is preliminary data.</text>
</comment>
<dbReference type="GO" id="GO:0003677">
    <property type="term" value="F:DNA binding"/>
    <property type="evidence" value="ECO:0007669"/>
    <property type="project" value="UniProtKB-KW"/>
</dbReference>
<reference evidence="9 10" key="1">
    <citation type="submission" date="2019-12" db="EMBL/GenBank/DDBJ databases">
        <authorList>
            <person name="Alioto T."/>
            <person name="Alioto T."/>
            <person name="Gomez Garrido J."/>
        </authorList>
    </citation>
    <scope>NUCLEOTIDE SEQUENCE [LARGE SCALE GENOMIC DNA]</scope>
</reference>
<protein>
    <submittedName>
        <fullName evidence="9">Transcription factor MYB61-like</fullName>
    </submittedName>
</protein>
<dbReference type="GO" id="GO:0005634">
    <property type="term" value="C:nucleus"/>
    <property type="evidence" value="ECO:0007669"/>
    <property type="project" value="UniProtKB-SubCell"/>
</dbReference>
<dbReference type="InterPro" id="IPR015495">
    <property type="entry name" value="Myb_TF_plants"/>
</dbReference>
<dbReference type="InterPro" id="IPR001005">
    <property type="entry name" value="SANT/Myb"/>
</dbReference>
<accession>A0A8S0SL65</accession>